<organism evidence="2 3">
    <name type="scientific">Cladophialophora bantiana (strain ATCC 10958 / CBS 173.52 / CDC B-1940 / NIH 8579)</name>
    <name type="common">Xylohypha bantiana</name>
    <dbReference type="NCBI Taxonomy" id="1442370"/>
    <lineage>
        <taxon>Eukaryota</taxon>
        <taxon>Fungi</taxon>
        <taxon>Dikarya</taxon>
        <taxon>Ascomycota</taxon>
        <taxon>Pezizomycotina</taxon>
        <taxon>Eurotiomycetes</taxon>
        <taxon>Chaetothyriomycetidae</taxon>
        <taxon>Chaetothyriales</taxon>
        <taxon>Herpotrichiellaceae</taxon>
        <taxon>Cladophialophora</taxon>
    </lineage>
</organism>
<name>A0A0D2EPB8_CLAB1</name>
<evidence type="ECO:0000313" key="3">
    <source>
        <dbReference type="Proteomes" id="UP000053789"/>
    </source>
</evidence>
<sequence>MLRRFLAFRLAKPRLEASPRIVDVSRLRIDGFAMCSHGLDDDGVDDEEDGDWFIVSNDDDDDDDYLGGARYGGIDGGRGWEIVKCQEMICELPHTESSADADVHADLRAPYEDEDTRMRRRSCYRSRPRVEKGS</sequence>
<feature type="region of interest" description="Disordered" evidence="1">
    <location>
        <begin position="110"/>
        <end position="134"/>
    </location>
</feature>
<protein>
    <submittedName>
        <fullName evidence="2">Uncharacterized protein</fullName>
    </submittedName>
</protein>
<dbReference type="HOGENOM" id="CLU_1895967_0_0_1"/>
<evidence type="ECO:0000313" key="2">
    <source>
        <dbReference type="EMBL" id="KIW91826.1"/>
    </source>
</evidence>
<dbReference type="GeneID" id="27700724"/>
<dbReference type="AlphaFoldDB" id="A0A0D2EPB8"/>
<gene>
    <name evidence="2" type="ORF">Z519_07796</name>
</gene>
<reference evidence="2" key="1">
    <citation type="submission" date="2015-01" db="EMBL/GenBank/DDBJ databases">
        <title>The Genome Sequence of Cladophialophora bantiana CBS 173.52.</title>
        <authorList>
            <consortium name="The Broad Institute Genomics Platform"/>
            <person name="Cuomo C."/>
            <person name="de Hoog S."/>
            <person name="Gorbushina A."/>
            <person name="Stielow B."/>
            <person name="Teixiera M."/>
            <person name="Abouelleil A."/>
            <person name="Chapman S.B."/>
            <person name="Priest M."/>
            <person name="Young S.K."/>
            <person name="Wortman J."/>
            <person name="Nusbaum C."/>
            <person name="Birren B."/>
        </authorList>
    </citation>
    <scope>NUCLEOTIDE SEQUENCE [LARGE SCALE GENOMIC DNA]</scope>
    <source>
        <strain evidence="2">CBS 173.52</strain>
    </source>
</reference>
<dbReference type="Proteomes" id="UP000053789">
    <property type="component" value="Unassembled WGS sequence"/>
</dbReference>
<dbReference type="OrthoDB" id="10609477at2759"/>
<evidence type="ECO:0000256" key="1">
    <source>
        <dbReference type="SAM" id="MobiDB-lite"/>
    </source>
</evidence>
<proteinExistence type="predicted"/>
<accession>A0A0D2EPB8</accession>
<dbReference type="RefSeq" id="XP_016618495.1">
    <property type="nucleotide sequence ID" value="XM_016765526.1"/>
</dbReference>
<dbReference type="VEuPathDB" id="FungiDB:Z519_07796"/>
<dbReference type="EMBL" id="KN846990">
    <property type="protein sequence ID" value="KIW91826.1"/>
    <property type="molecule type" value="Genomic_DNA"/>
</dbReference>
<feature type="compositionally biased region" description="Basic residues" evidence="1">
    <location>
        <begin position="118"/>
        <end position="127"/>
    </location>
</feature>
<keyword evidence="3" id="KW-1185">Reference proteome</keyword>